<sequence>MCNVDGIGQPNIHKQNFLRNNLVILVITLSLLVWIPTAVGIRIFKRNKANLNQSKTSAAFPVDGTSEPEISKPNGYEDEYRPPSLMDSA</sequence>
<keyword evidence="2" id="KW-0812">Transmembrane</keyword>
<dbReference type="Proteomes" id="UP000324629">
    <property type="component" value="Unassembled WGS sequence"/>
</dbReference>
<feature type="region of interest" description="Disordered" evidence="1">
    <location>
        <begin position="55"/>
        <end position="89"/>
    </location>
</feature>
<feature type="transmembrane region" description="Helical" evidence="2">
    <location>
        <begin position="22"/>
        <end position="44"/>
    </location>
</feature>
<evidence type="ECO:0000256" key="2">
    <source>
        <dbReference type="SAM" id="Phobius"/>
    </source>
</evidence>
<dbReference type="EMBL" id="QNGE01002418">
    <property type="protein sequence ID" value="KAA3675617.1"/>
    <property type="molecule type" value="Genomic_DNA"/>
</dbReference>
<keyword evidence="2" id="KW-1133">Transmembrane helix</keyword>
<reference evidence="3 4" key="1">
    <citation type="journal article" date="2019" name="Gigascience">
        <title>Whole-genome sequence of the oriental lung fluke Paragonimus westermani.</title>
        <authorList>
            <person name="Oey H."/>
            <person name="Zakrzewski M."/>
            <person name="Narain K."/>
            <person name="Devi K.R."/>
            <person name="Agatsuma T."/>
            <person name="Nawaratna S."/>
            <person name="Gobert G.N."/>
            <person name="Jones M.K."/>
            <person name="Ragan M.A."/>
            <person name="McManus D.P."/>
            <person name="Krause L."/>
        </authorList>
    </citation>
    <scope>NUCLEOTIDE SEQUENCE [LARGE SCALE GENOMIC DNA]</scope>
    <source>
        <strain evidence="3 4">IND2009</strain>
    </source>
</reference>
<dbReference type="AlphaFoldDB" id="A0A5J4NJ67"/>
<protein>
    <submittedName>
        <fullName evidence="3">Uncharacterized protein</fullName>
    </submittedName>
</protein>
<comment type="caution">
    <text evidence="3">The sequence shown here is derived from an EMBL/GenBank/DDBJ whole genome shotgun (WGS) entry which is preliminary data.</text>
</comment>
<proteinExistence type="predicted"/>
<name>A0A5J4NJ67_9TREM</name>
<keyword evidence="4" id="KW-1185">Reference proteome</keyword>
<gene>
    <name evidence="3" type="ORF">DEA37_0000334</name>
</gene>
<accession>A0A5J4NJ67</accession>
<organism evidence="3 4">
    <name type="scientific">Paragonimus westermani</name>
    <dbReference type="NCBI Taxonomy" id="34504"/>
    <lineage>
        <taxon>Eukaryota</taxon>
        <taxon>Metazoa</taxon>
        <taxon>Spiralia</taxon>
        <taxon>Lophotrochozoa</taxon>
        <taxon>Platyhelminthes</taxon>
        <taxon>Trematoda</taxon>
        <taxon>Digenea</taxon>
        <taxon>Plagiorchiida</taxon>
        <taxon>Troglotremata</taxon>
        <taxon>Troglotrematidae</taxon>
        <taxon>Paragonimus</taxon>
    </lineage>
</organism>
<evidence type="ECO:0000256" key="1">
    <source>
        <dbReference type="SAM" id="MobiDB-lite"/>
    </source>
</evidence>
<evidence type="ECO:0000313" key="4">
    <source>
        <dbReference type="Proteomes" id="UP000324629"/>
    </source>
</evidence>
<keyword evidence="2" id="KW-0472">Membrane</keyword>
<evidence type="ECO:0000313" key="3">
    <source>
        <dbReference type="EMBL" id="KAA3675617.1"/>
    </source>
</evidence>